<sequence length="85" mass="9227">MQAVKRLLLHRDHGAVVALAPRRGGDRDIDPRLRAETVGGRGHEVGGVDGAVRIHVGRLRDRAAMLISNGYDEALSRFVADATFD</sequence>
<dbReference type="AlphaFoldDB" id="A0A645JIT9"/>
<gene>
    <name evidence="1" type="ORF">SDC9_207264</name>
</gene>
<organism evidence="1">
    <name type="scientific">bioreactor metagenome</name>
    <dbReference type="NCBI Taxonomy" id="1076179"/>
    <lineage>
        <taxon>unclassified sequences</taxon>
        <taxon>metagenomes</taxon>
        <taxon>ecological metagenomes</taxon>
    </lineage>
</organism>
<evidence type="ECO:0000313" key="1">
    <source>
        <dbReference type="EMBL" id="MPN59543.1"/>
    </source>
</evidence>
<name>A0A645JIT9_9ZZZZ</name>
<comment type="caution">
    <text evidence="1">The sequence shown here is derived from an EMBL/GenBank/DDBJ whole genome shotgun (WGS) entry which is preliminary data.</text>
</comment>
<protein>
    <submittedName>
        <fullName evidence="1">Uncharacterized protein</fullName>
    </submittedName>
</protein>
<proteinExistence type="predicted"/>
<dbReference type="EMBL" id="VSSQ01133666">
    <property type="protein sequence ID" value="MPN59543.1"/>
    <property type="molecule type" value="Genomic_DNA"/>
</dbReference>
<accession>A0A645JIT9</accession>
<reference evidence="1" key="1">
    <citation type="submission" date="2019-08" db="EMBL/GenBank/DDBJ databases">
        <authorList>
            <person name="Kucharzyk K."/>
            <person name="Murdoch R.W."/>
            <person name="Higgins S."/>
            <person name="Loffler F."/>
        </authorList>
    </citation>
    <scope>NUCLEOTIDE SEQUENCE</scope>
</reference>